<comment type="caution">
    <text evidence="3">The sequence shown here is derived from an EMBL/GenBank/DDBJ whole genome shotgun (WGS) entry which is preliminary data.</text>
</comment>
<dbReference type="InterPro" id="IPR013103">
    <property type="entry name" value="RVT_2"/>
</dbReference>
<feature type="compositionally biased region" description="Low complexity" evidence="1">
    <location>
        <begin position="583"/>
        <end position="595"/>
    </location>
</feature>
<dbReference type="EMBL" id="LSRX01000618">
    <property type="protein sequence ID" value="OLP92538.1"/>
    <property type="molecule type" value="Genomic_DNA"/>
</dbReference>
<proteinExistence type="predicted"/>
<feature type="region of interest" description="Disordered" evidence="1">
    <location>
        <begin position="1"/>
        <end position="107"/>
    </location>
</feature>
<feature type="region of interest" description="Disordered" evidence="1">
    <location>
        <begin position="536"/>
        <end position="556"/>
    </location>
</feature>
<accession>A0A1Q9DBJ8</accession>
<dbReference type="PANTHER" id="PTHR11439:SF483">
    <property type="entry name" value="PEPTIDE SYNTHASE GLIP-LIKE, PUTATIVE (AFU_ORTHOLOGUE AFUA_3G12920)-RELATED"/>
    <property type="match status" value="1"/>
</dbReference>
<dbReference type="OrthoDB" id="411615at2759"/>
<dbReference type="CDD" id="cd09272">
    <property type="entry name" value="RNase_HI_RT_Ty1"/>
    <property type="match status" value="1"/>
</dbReference>
<keyword evidence="4" id="KW-1185">Reference proteome</keyword>
<feature type="compositionally biased region" description="Basic and acidic residues" evidence="1">
    <location>
        <begin position="229"/>
        <end position="239"/>
    </location>
</feature>
<feature type="compositionally biased region" description="Low complexity" evidence="1">
    <location>
        <begin position="18"/>
        <end position="31"/>
    </location>
</feature>
<feature type="domain" description="Reverse transcriptase Ty1/copia-type" evidence="2">
    <location>
        <begin position="747"/>
        <end position="973"/>
    </location>
</feature>
<dbReference type="Pfam" id="PF07727">
    <property type="entry name" value="RVT_2"/>
    <property type="match status" value="1"/>
</dbReference>
<sequence>MSGKESEDPEILPEEPEVLSSVEPEVLSSPEFWTAGLDGPVSAPPPPIPVPGDLTPAVKASKAQQRREAEELARTDEPWAKQTTISGGATDDYDLNGKYPRVSSKRTREAGYVGATNGITHAIQRFGRRAVGLLGSSTDPGVHTASQCGEKYGKDEAIGSSNGTTASRTCPSSTNSTSTTSRPDSGASRSFSTVPAYVDYAVSSSSGAPGSDDVSASCGAPDADGAKAGSHDGQMDRSGHTGPHRGTKAGSHSGAEGVFYSGANGGSYDGTAAFSYDGTAAFSNDGTATFSDDGTATFSKDGAAACYNRDAKAFDIDDSSSTTRGAKRESIDGYRDCSDASVGCIWTAAYANDGSTYATGGPIYADTHCDNGSKDVTFDEGDSLSEARGCYQQGATGARDSSGCAGFRGSAEFILRRETQPFTHGTRSEIDPLECQLDQYFYRGIRTLKEVASTNELHAKGVSGLKLLANDEVNPDEPDYESLPGIALPRKAVPLPQPPAEWLEGNKTPRCPGCLGRSRFHSRKCKVRFRDYVRNTLGDLDNPEPQQQTPGKPRVHFDPQPEVVEFQEEAEYEPILPGAGEEAAPSPFDASADPSPQEDFPLEYLPGGDVEMDQVDVEDYTVPMELAVAPEALDGQGMLHHMYAVIPHQKLHLSPCEYDDVGLFASQLKRKTPAQHDNPDEGVVMPFGDREVWIIKPTSVVDDVSGLPLDPEKTWVGMQKEVAAMHSLGVGNVRSYQEVKAHCDETGAKIVKSRFVFTDKVDVDQQHIVRARLVAKDFAFNQPSALDLGIASQTASVEAFKAFICRVVQDMLVLWGLDVSTAFLYAKLVLDTVLELPGCFQNLDGSKAYVILEKAIYGLRSAGLSWQKHLAGLLAELGLFPSLIEPTLYKGYWGDILVLCLVYVDDILLATRSKETNQQLLDFLTGRLKVKLTGRLEEDGRIGFLGREIIKRGRDILLAVKKEYVESIFEAFGWNREARRKMKACTVPPDLRSVLDKEDPAKPSEELSPEAASRYRSTLGKLGWLVQTRGDLCYFHSLLSRGQSCPRAVHEECMRKVLRWLLEVPDLVQVFQKDFEAEPGKATLSGYSDANWASERSTGRKSTSGGVIYLNGNCIKTYSRLQPIVALSSAESELFAMVEMARELIGLGQLISHVFDHVTSPLDLATDSASARQVSMMSGFLRRMRHVDLRLCFLQDKVENGEILVQHVPGTDNVADLLTKNLSATQTWYHIVQLGLEERLTRSVFLSGDALPVSCQGISLGRLRNRKFLRISFVMAVAMLINFQPYWVISRVIRCGLVGVRNNAYSFPWVTAFLCQVARFALGRGGDDFAFTSLSLLRNVFSGLHRDGNNHSVCFNRLIPLSFWTGGELWCHDTTGDITYPGTSLVGKLLPLSPPFVEFDACELHGTMPWLGERMVLAAYHIKTPAALTHAEMDYLKRVGFALLLE</sequence>
<dbReference type="InterPro" id="IPR043502">
    <property type="entry name" value="DNA/RNA_pol_sf"/>
</dbReference>
<organism evidence="3 4">
    <name type="scientific">Symbiodinium microadriaticum</name>
    <name type="common">Dinoflagellate</name>
    <name type="synonym">Zooxanthella microadriatica</name>
    <dbReference type="NCBI Taxonomy" id="2951"/>
    <lineage>
        <taxon>Eukaryota</taxon>
        <taxon>Sar</taxon>
        <taxon>Alveolata</taxon>
        <taxon>Dinophyceae</taxon>
        <taxon>Suessiales</taxon>
        <taxon>Symbiodiniaceae</taxon>
        <taxon>Symbiodinium</taxon>
    </lineage>
</organism>
<feature type="compositionally biased region" description="Acidic residues" evidence="1">
    <location>
        <begin position="7"/>
        <end position="17"/>
    </location>
</feature>
<feature type="compositionally biased region" description="Basic and acidic residues" evidence="1">
    <location>
        <begin position="65"/>
        <end position="79"/>
    </location>
</feature>
<feature type="compositionally biased region" description="Low complexity" evidence="1">
    <location>
        <begin position="167"/>
        <end position="185"/>
    </location>
</feature>
<feature type="compositionally biased region" description="Polar residues" evidence="1">
    <location>
        <begin position="138"/>
        <end position="147"/>
    </location>
</feature>
<evidence type="ECO:0000259" key="2">
    <source>
        <dbReference type="Pfam" id="PF07727"/>
    </source>
</evidence>
<feature type="region of interest" description="Disordered" evidence="1">
    <location>
        <begin position="578"/>
        <end position="598"/>
    </location>
</feature>
<dbReference type="SUPFAM" id="SSF56672">
    <property type="entry name" value="DNA/RNA polymerases"/>
    <property type="match status" value="1"/>
</dbReference>
<protein>
    <submittedName>
        <fullName evidence="3">Retrovirus-related Pol polyprotein from transposon TNT 1-94</fullName>
    </submittedName>
</protein>
<feature type="region of interest" description="Disordered" evidence="1">
    <location>
        <begin position="204"/>
        <end position="253"/>
    </location>
</feature>
<dbReference type="PANTHER" id="PTHR11439">
    <property type="entry name" value="GAG-POL-RELATED RETROTRANSPOSON"/>
    <property type="match status" value="1"/>
</dbReference>
<reference evidence="3 4" key="1">
    <citation type="submission" date="2016-02" db="EMBL/GenBank/DDBJ databases">
        <title>Genome analysis of coral dinoflagellate symbionts highlights evolutionary adaptations to a symbiotic lifestyle.</title>
        <authorList>
            <person name="Aranda M."/>
            <person name="Li Y."/>
            <person name="Liew Y.J."/>
            <person name="Baumgarten S."/>
            <person name="Simakov O."/>
            <person name="Wilson M."/>
            <person name="Piel J."/>
            <person name="Ashoor H."/>
            <person name="Bougouffa S."/>
            <person name="Bajic V.B."/>
            <person name="Ryu T."/>
            <person name="Ravasi T."/>
            <person name="Bayer T."/>
            <person name="Micklem G."/>
            <person name="Kim H."/>
            <person name="Bhak J."/>
            <person name="Lajeunesse T.C."/>
            <person name="Voolstra C.R."/>
        </authorList>
    </citation>
    <scope>NUCLEOTIDE SEQUENCE [LARGE SCALE GENOMIC DNA]</scope>
    <source>
        <strain evidence="3 4">CCMP2467</strain>
    </source>
</reference>
<name>A0A1Q9DBJ8_SYMMI</name>
<feature type="region of interest" description="Disordered" evidence="1">
    <location>
        <begin position="138"/>
        <end position="190"/>
    </location>
</feature>
<evidence type="ECO:0000313" key="4">
    <source>
        <dbReference type="Proteomes" id="UP000186817"/>
    </source>
</evidence>
<dbReference type="Proteomes" id="UP000186817">
    <property type="component" value="Unassembled WGS sequence"/>
</dbReference>
<gene>
    <name evidence="3" type="ORF">AK812_SmicGene25633</name>
</gene>
<evidence type="ECO:0000313" key="3">
    <source>
        <dbReference type="EMBL" id="OLP92538.1"/>
    </source>
</evidence>
<evidence type="ECO:0000256" key="1">
    <source>
        <dbReference type="SAM" id="MobiDB-lite"/>
    </source>
</evidence>